<accession>A0AB36R7F1</accession>
<gene>
    <name evidence="1" type="ORF">CIT25_18690</name>
</gene>
<organism evidence="1 2">
    <name type="scientific">Mesorhizobium mediterraneum</name>
    <dbReference type="NCBI Taxonomy" id="43617"/>
    <lineage>
        <taxon>Bacteria</taxon>
        <taxon>Pseudomonadati</taxon>
        <taxon>Pseudomonadota</taxon>
        <taxon>Alphaproteobacteria</taxon>
        <taxon>Hyphomicrobiales</taxon>
        <taxon>Phyllobacteriaceae</taxon>
        <taxon>Mesorhizobium</taxon>
    </lineage>
</organism>
<dbReference type="GO" id="GO:0005524">
    <property type="term" value="F:ATP binding"/>
    <property type="evidence" value="ECO:0007669"/>
    <property type="project" value="InterPro"/>
</dbReference>
<dbReference type="GO" id="GO:0004222">
    <property type="term" value="F:metalloendopeptidase activity"/>
    <property type="evidence" value="ECO:0007669"/>
    <property type="project" value="InterPro"/>
</dbReference>
<dbReference type="GO" id="GO:0006508">
    <property type="term" value="P:proteolysis"/>
    <property type="evidence" value="ECO:0007669"/>
    <property type="project" value="InterPro"/>
</dbReference>
<comment type="caution">
    <text evidence="1">The sequence shown here is derived from an EMBL/GenBank/DDBJ whole genome shotgun (WGS) entry which is preliminary data.</text>
</comment>
<evidence type="ECO:0008006" key="3">
    <source>
        <dbReference type="Google" id="ProtNLM"/>
    </source>
</evidence>
<dbReference type="Proteomes" id="UP000216215">
    <property type="component" value="Unassembled WGS sequence"/>
</dbReference>
<name>A0AB36R7F1_9HYPH</name>
<sequence>MNVASQYLPLVAHHEAGHAVAAIVLHRQTFDDDRELPAFSSVSIYPDVGDGECGGVVEGAGFYSAQGFTSKRKPIFEDDMDRCLERDDAIREIVACLAGPFAESAFEGYLDPRDMAMNASDGNEGSSDYADAKRIYGELRFLMPRRPDWGRIEDCTARLVLDHWSAIEALAAHLLVKHDLQFDEALTIVAPHLPPMPAATPPERHPQPA</sequence>
<evidence type="ECO:0000313" key="2">
    <source>
        <dbReference type="Proteomes" id="UP000216215"/>
    </source>
</evidence>
<dbReference type="SUPFAM" id="SSF140990">
    <property type="entry name" value="FtsH protease domain-like"/>
    <property type="match status" value="1"/>
</dbReference>
<dbReference type="EMBL" id="NPKI01000021">
    <property type="protein sequence ID" value="PAQ00666.1"/>
    <property type="molecule type" value="Genomic_DNA"/>
</dbReference>
<dbReference type="GO" id="GO:0004176">
    <property type="term" value="F:ATP-dependent peptidase activity"/>
    <property type="evidence" value="ECO:0007669"/>
    <property type="project" value="InterPro"/>
</dbReference>
<protein>
    <recommendedName>
        <fullName evidence="3">Peptidase M41 domain-containing protein</fullName>
    </recommendedName>
</protein>
<dbReference type="Gene3D" id="1.20.58.760">
    <property type="entry name" value="Peptidase M41"/>
    <property type="match status" value="1"/>
</dbReference>
<dbReference type="AlphaFoldDB" id="A0AB36R7F1"/>
<keyword evidence="2" id="KW-1185">Reference proteome</keyword>
<proteinExistence type="predicted"/>
<reference evidence="2" key="1">
    <citation type="submission" date="2017-08" db="EMBL/GenBank/DDBJ databases">
        <title>Mesorhizobium wenxinae sp. nov., a novel rhizobial species isolated from root nodules of chickpea (Cicer arietinum L.).</title>
        <authorList>
            <person name="Zhang J."/>
        </authorList>
    </citation>
    <scope>NUCLEOTIDE SEQUENCE [LARGE SCALE GENOMIC DNA]</scope>
    <source>
        <strain evidence="2">USDA 3392</strain>
    </source>
</reference>
<dbReference type="InterPro" id="IPR037219">
    <property type="entry name" value="Peptidase_M41-like"/>
</dbReference>
<evidence type="ECO:0000313" key="1">
    <source>
        <dbReference type="EMBL" id="PAQ00666.1"/>
    </source>
</evidence>
<dbReference type="RefSeq" id="WP_095486042.1">
    <property type="nucleotide sequence ID" value="NZ_CP088151.1"/>
</dbReference>